<comment type="caution">
    <text evidence="6">The sequence shown here is derived from an EMBL/GenBank/DDBJ whole genome shotgun (WGS) entry which is preliminary data.</text>
</comment>
<evidence type="ECO:0000313" key="6">
    <source>
        <dbReference type="EMBL" id="RIY01471.1"/>
    </source>
</evidence>
<comment type="similarity">
    <text evidence="2">Belongs to the bacterial solute-binding protein 1 family.</text>
</comment>
<protein>
    <submittedName>
        <fullName evidence="6">Carbohydrate ABC transporter substrate-binding protein</fullName>
    </submittedName>
</protein>
<dbReference type="InterPro" id="IPR006311">
    <property type="entry name" value="TAT_signal"/>
</dbReference>
<dbReference type="Proteomes" id="UP000265750">
    <property type="component" value="Unassembled WGS sequence"/>
</dbReference>
<accession>A0A3A1WU56</accession>
<evidence type="ECO:0000256" key="3">
    <source>
        <dbReference type="ARBA" id="ARBA00022448"/>
    </source>
</evidence>
<evidence type="ECO:0000313" key="7">
    <source>
        <dbReference type="Proteomes" id="UP000265750"/>
    </source>
</evidence>
<sequence length="443" mass="47668">MRRNTVINRRQILAGTAGIVAGSALGGRLGIGQAFAQTAAPTFTPEAGASLRLLRWVPFVPAEEEAFLANTKKFTDATGVQVRVDKESWEDVRPKAAVAANVGSGPDLVMSWFDDPQQYPDKLVDLTDLGTSIGEAGGGWYPGLESYARRGDSFIALPLCAIGNAVVYRDSHMKAAGFSEFPADTAGFLELCKAMQAKGTPAGFPHGKAVGDGNNYAHWLLWSHGGKMVDEDGKVTINSAETLESVKYAMELYKTFIPGTESWQDVNNNRAFLAGQVSLTANGVSVYYAAIKDPALKEIADDMRSTNLPIGPVGQSVELHQASTISIFRHTKFPEAAKAYLQFLYQPDNMNAWIQGASAYCCQPLKAYESNPVWTSNPIHAAYAKASASLRPNGYAGPLGAASAGVMADYVLVDMYAEAVTGQSSPEDAIKNAERRANRYYRV</sequence>
<dbReference type="EMBL" id="QYRN01000004">
    <property type="protein sequence ID" value="RIY01471.1"/>
    <property type="molecule type" value="Genomic_DNA"/>
</dbReference>
<gene>
    <name evidence="6" type="ORF">D3218_08970</name>
</gene>
<dbReference type="AlphaFoldDB" id="A0A3A1WU56"/>
<proteinExistence type="inferred from homology"/>
<dbReference type="SUPFAM" id="SSF53850">
    <property type="entry name" value="Periplasmic binding protein-like II"/>
    <property type="match status" value="1"/>
</dbReference>
<dbReference type="GO" id="GO:0042597">
    <property type="term" value="C:periplasmic space"/>
    <property type="evidence" value="ECO:0007669"/>
    <property type="project" value="UniProtKB-SubCell"/>
</dbReference>
<keyword evidence="3" id="KW-0813">Transport</keyword>
<evidence type="ECO:0000256" key="5">
    <source>
        <dbReference type="ARBA" id="ARBA00022764"/>
    </source>
</evidence>
<keyword evidence="4" id="KW-0732">Signal</keyword>
<name>A0A3A1WU56_9HYPH</name>
<dbReference type="PROSITE" id="PS51318">
    <property type="entry name" value="TAT"/>
    <property type="match status" value="1"/>
</dbReference>
<keyword evidence="5" id="KW-0574">Periplasm</keyword>
<dbReference type="OrthoDB" id="9795569at2"/>
<dbReference type="InterPro" id="IPR050490">
    <property type="entry name" value="Bact_solute-bd_prot1"/>
</dbReference>
<comment type="subcellular location">
    <subcellularLocation>
        <location evidence="1">Periplasm</location>
    </subcellularLocation>
</comment>
<evidence type="ECO:0000256" key="1">
    <source>
        <dbReference type="ARBA" id="ARBA00004418"/>
    </source>
</evidence>
<dbReference type="PANTHER" id="PTHR43649:SF34">
    <property type="entry name" value="ABC TRANSPORTER PERIPLASMIC-BINDING PROTEIN YCJN-RELATED"/>
    <property type="match status" value="1"/>
</dbReference>
<evidence type="ECO:0000256" key="4">
    <source>
        <dbReference type="ARBA" id="ARBA00022729"/>
    </source>
</evidence>
<dbReference type="InterPro" id="IPR006059">
    <property type="entry name" value="SBP"/>
</dbReference>
<organism evidence="6 7">
    <name type="scientific">Aureimonas flava</name>
    <dbReference type="NCBI Taxonomy" id="2320271"/>
    <lineage>
        <taxon>Bacteria</taxon>
        <taxon>Pseudomonadati</taxon>
        <taxon>Pseudomonadota</taxon>
        <taxon>Alphaproteobacteria</taxon>
        <taxon>Hyphomicrobiales</taxon>
        <taxon>Aurantimonadaceae</taxon>
        <taxon>Aureimonas</taxon>
    </lineage>
</organism>
<dbReference type="Gene3D" id="3.40.190.10">
    <property type="entry name" value="Periplasmic binding protein-like II"/>
    <property type="match status" value="1"/>
</dbReference>
<dbReference type="Pfam" id="PF13416">
    <property type="entry name" value="SBP_bac_8"/>
    <property type="match status" value="1"/>
</dbReference>
<keyword evidence="7" id="KW-1185">Reference proteome</keyword>
<reference evidence="7" key="1">
    <citation type="submission" date="2018-09" db="EMBL/GenBank/DDBJ databases">
        <authorList>
            <person name="Tuo L."/>
        </authorList>
    </citation>
    <scope>NUCLEOTIDE SEQUENCE [LARGE SCALE GENOMIC DNA]</scope>
    <source>
        <strain evidence="7">M2BS4Y-1</strain>
    </source>
</reference>
<evidence type="ECO:0000256" key="2">
    <source>
        <dbReference type="ARBA" id="ARBA00008520"/>
    </source>
</evidence>
<dbReference type="PANTHER" id="PTHR43649">
    <property type="entry name" value="ARABINOSE-BINDING PROTEIN-RELATED"/>
    <property type="match status" value="1"/>
</dbReference>